<name>A0ABX8CC07_9ACTN</name>
<accession>A0ABX8CC07</accession>
<feature type="region of interest" description="Disordered" evidence="1">
    <location>
        <begin position="72"/>
        <end position="91"/>
    </location>
</feature>
<reference evidence="4" key="1">
    <citation type="submission" date="2021-05" db="EMBL/GenBank/DDBJ databases">
        <title>Direct Submission.</title>
        <authorList>
            <person name="Li K."/>
            <person name="Gao J."/>
        </authorList>
    </citation>
    <scope>NUCLEOTIDE SEQUENCE [LARGE SCALE GENOMIC DNA]</scope>
    <source>
        <strain evidence="4">HDS12</strain>
    </source>
</reference>
<keyword evidence="4" id="KW-1185">Reference proteome</keyword>
<dbReference type="EMBL" id="CP074132">
    <property type="protein sequence ID" value="QUX31969.1"/>
    <property type="molecule type" value="Genomic_DNA"/>
</dbReference>
<protein>
    <submittedName>
        <fullName evidence="3">Uncharacterized protein</fullName>
    </submittedName>
</protein>
<evidence type="ECO:0000313" key="3">
    <source>
        <dbReference type="EMBL" id="QUX31969.1"/>
    </source>
</evidence>
<keyword evidence="2" id="KW-0472">Membrane</keyword>
<organism evidence="3 4">
    <name type="scientific">Nocardiopsis akebiae</name>
    <dbReference type="NCBI Taxonomy" id="2831968"/>
    <lineage>
        <taxon>Bacteria</taxon>
        <taxon>Bacillati</taxon>
        <taxon>Actinomycetota</taxon>
        <taxon>Actinomycetes</taxon>
        <taxon>Streptosporangiales</taxon>
        <taxon>Nocardiopsidaceae</taxon>
        <taxon>Nocardiopsis</taxon>
    </lineage>
</organism>
<feature type="transmembrane region" description="Helical" evidence="2">
    <location>
        <begin position="38"/>
        <end position="63"/>
    </location>
</feature>
<feature type="region of interest" description="Disordered" evidence="1">
    <location>
        <begin position="1"/>
        <end position="36"/>
    </location>
</feature>
<evidence type="ECO:0000256" key="1">
    <source>
        <dbReference type="SAM" id="MobiDB-lite"/>
    </source>
</evidence>
<evidence type="ECO:0000313" key="4">
    <source>
        <dbReference type="Proteomes" id="UP000678016"/>
    </source>
</evidence>
<evidence type="ECO:0000256" key="2">
    <source>
        <dbReference type="SAM" id="Phobius"/>
    </source>
</evidence>
<feature type="compositionally biased region" description="Pro residues" evidence="1">
    <location>
        <begin position="1"/>
        <end position="27"/>
    </location>
</feature>
<dbReference type="Proteomes" id="UP000678016">
    <property type="component" value="Chromosome"/>
</dbReference>
<sequence length="91" mass="9109">MPPTGWQPPPGPPPAPGSARPGPPVPGKPGGAEEHSPWLFMSLGCGALFLIGIGLVLLIVFVFDDRAERSEGALGSLGHGSASATGDRTAA</sequence>
<proteinExistence type="predicted"/>
<keyword evidence="2" id="KW-0812">Transmembrane</keyword>
<keyword evidence="2" id="KW-1133">Transmembrane helix</keyword>
<gene>
    <name evidence="3" type="ORF">KGD83_25875</name>
</gene>